<organism evidence="2 3">
    <name type="scientific">Tenebrio molitor</name>
    <name type="common">Yellow mealworm beetle</name>
    <dbReference type="NCBI Taxonomy" id="7067"/>
    <lineage>
        <taxon>Eukaryota</taxon>
        <taxon>Metazoa</taxon>
        <taxon>Ecdysozoa</taxon>
        <taxon>Arthropoda</taxon>
        <taxon>Hexapoda</taxon>
        <taxon>Insecta</taxon>
        <taxon>Pterygota</taxon>
        <taxon>Neoptera</taxon>
        <taxon>Endopterygota</taxon>
        <taxon>Coleoptera</taxon>
        <taxon>Polyphaga</taxon>
        <taxon>Cucujiformia</taxon>
        <taxon>Tenebrionidae</taxon>
        <taxon>Tenebrio</taxon>
    </lineage>
</organism>
<dbReference type="EMBL" id="JABDTM020023320">
    <property type="protein sequence ID" value="KAH0815262.1"/>
    <property type="molecule type" value="Genomic_DNA"/>
</dbReference>
<reference evidence="2" key="2">
    <citation type="submission" date="2021-08" db="EMBL/GenBank/DDBJ databases">
        <authorList>
            <person name="Eriksson T."/>
        </authorList>
    </citation>
    <scope>NUCLEOTIDE SEQUENCE</scope>
    <source>
        <strain evidence="2">Stoneville</strain>
        <tissue evidence="2">Whole head</tissue>
    </source>
</reference>
<gene>
    <name evidence="2" type="ORF">GEV33_007530</name>
</gene>
<evidence type="ECO:0000256" key="1">
    <source>
        <dbReference type="SAM" id="MobiDB-lite"/>
    </source>
</evidence>
<feature type="region of interest" description="Disordered" evidence="1">
    <location>
        <begin position="296"/>
        <end position="316"/>
    </location>
</feature>
<proteinExistence type="predicted"/>
<protein>
    <submittedName>
        <fullName evidence="2">Uncharacterized protein</fullName>
    </submittedName>
</protein>
<accession>A0A8J6HJ23</accession>
<evidence type="ECO:0000313" key="2">
    <source>
        <dbReference type="EMBL" id="KAH0815262.1"/>
    </source>
</evidence>
<reference evidence="2" key="1">
    <citation type="journal article" date="2020" name="J Insects Food Feed">
        <title>The yellow mealworm (Tenebrio molitor) genome: a resource for the emerging insects as food and feed industry.</title>
        <authorList>
            <person name="Eriksson T."/>
            <person name="Andere A."/>
            <person name="Kelstrup H."/>
            <person name="Emery V."/>
            <person name="Picard C."/>
        </authorList>
    </citation>
    <scope>NUCLEOTIDE SEQUENCE</scope>
    <source>
        <strain evidence="2">Stoneville</strain>
        <tissue evidence="2">Whole head</tissue>
    </source>
</reference>
<feature type="region of interest" description="Disordered" evidence="1">
    <location>
        <begin position="222"/>
        <end position="249"/>
    </location>
</feature>
<name>A0A8J6HJ23_TENMO</name>
<comment type="caution">
    <text evidence="2">The sequence shown here is derived from an EMBL/GenBank/DDBJ whole genome shotgun (WGS) entry which is preliminary data.</text>
</comment>
<dbReference type="Proteomes" id="UP000719412">
    <property type="component" value="Unassembled WGS sequence"/>
</dbReference>
<evidence type="ECO:0000313" key="3">
    <source>
        <dbReference type="Proteomes" id="UP000719412"/>
    </source>
</evidence>
<feature type="region of interest" description="Disordered" evidence="1">
    <location>
        <begin position="21"/>
        <end position="42"/>
    </location>
</feature>
<sequence>MFTFLDLGIFVAVGQPKTKLKKTGEPNPIKRPPTKATIKRPPTPEVIKSPFSCLVKDVNNEEITITRPSSHDAPEYKFTIREITAKFATQKAFYTLLITTLGLKVNYNRTVRLSENPSGLYKLFLDHRHLHHHQEKFGNKTWRIISKKTNKPTSFIRVLTTCKDTVHDMFLDGVDLYGRIFVCETSHPSTPTSLQCSSLASAPPRSPLAPAARILVLHGPIRAPNLSRSKQPTKPRPPGQNRRPPSELDEPADIETYLTECQTPSPSSGVFVTQTLFDLFPMQRAKIQAILTQTSKAVSTSSLTPSPPLPGPESGKFSYFRYQITQRRRRRRSCMDGTIHAMNDYDDRTGPRTSTFFQLPQNQKRLQMFRPHRPSTRL</sequence>
<keyword evidence="3" id="KW-1185">Reference proteome</keyword>
<dbReference type="AlphaFoldDB" id="A0A8J6HJ23"/>